<dbReference type="AlphaFoldDB" id="A0A6H5I0G9"/>
<reference evidence="1 2" key="1">
    <citation type="submission" date="2020-02" db="EMBL/GenBank/DDBJ databases">
        <authorList>
            <person name="Ferguson B K."/>
        </authorList>
    </citation>
    <scope>NUCLEOTIDE SEQUENCE [LARGE SCALE GENOMIC DNA]</scope>
</reference>
<dbReference type="Proteomes" id="UP000479190">
    <property type="component" value="Unassembled WGS sequence"/>
</dbReference>
<name>A0A6H5I0G9_9HYME</name>
<protein>
    <submittedName>
        <fullName evidence="1">Uncharacterized protein</fullName>
    </submittedName>
</protein>
<keyword evidence="2" id="KW-1185">Reference proteome</keyword>
<gene>
    <name evidence="1" type="ORF">TBRA_LOCUS2112</name>
</gene>
<sequence length="136" mass="14658">MVICRGWRVVSKNYILHQHSCGEVRFSPPTTPAPPICGSLSLAYSSSCEHILLPYVGTKCPTCKEVAESSSLFALLNVYAEVPLSLFLGSRPKLTCIASAAPLRRLAQGAMLAARGEDSQMKGETQRYARCGALTP</sequence>
<evidence type="ECO:0000313" key="2">
    <source>
        <dbReference type="Proteomes" id="UP000479190"/>
    </source>
</evidence>
<proteinExistence type="predicted"/>
<accession>A0A6H5I0G9</accession>
<dbReference type="EMBL" id="CADCXV010000421">
    <property type="protein sequence ID" value="CAB0030096.1"/>
    <property type="molecule type" value="Genomic_DNA"/>
</dbReference>
<evidence type="ECO:0000313" key="1">
    <source>
        <dbReference type="EMBL" id="CAB0030096.1"/>
    </source>
</evidence>
<organism evidence="1 2">
    <name type="scientific">Trichogramma brassicae</name>
    <dbReference type="NCBI Taxonomy" id="86971"/>
    <lineage>
        <taxon>Eukaryota</taxon>
        <taxon>Metazoa</taxon>
        <taxon>Ecdysozoa</taxon>
        <taxon>Arthropoda</taxon>
        <taxon>Hexapoda</taxon>
        <taxon>Insecta</taxon>
        <taxon>Pterygota</taxon>
        <taxon>Neoptera</taxon>
        <taxon>Endopterygota</taxon>
        <taxon>Hymenoptera</taxon>
        <taxon>Apocrita</taxon>
        <taxon>Proctotrupomorpha</taxon>
        <taxon>Chalcidoidea</taxon>
        <taxon>Trichogrammatidae</taxon>
        <taxon>Trichogramma</taxon>
    </lineage>
</organism>